<keyword evidence="6" id="KW-1185">Reference proteome</keyword>
<name>A0A291GJF6_9MICO</name>
<dbReference type="OrthoDB" id="4246007at2"/>
<dbReference type="Pfam" id="PF01494">
    <property type="entry name" value="FAD_binding_3"/>
    <property type="match status" value="1"/>
</dbReference>
<organism evidence="5 6">
    <name type="scientific">Brachybacterium vulturis</name>
    <dbReference type="NCBI Taxonomy" id="2017484"/>
    <lineage>
        <taxon>Bacteria</taxon>
        <taxon>Bacillati</taxon>
        <taxon>Actinomycetota</taxon>
        <taxon>Actinomycetes</taxon>
        <taxon>Micrococcales</taxon>
        <taxon>Dermabacteraceae</taxon>
        <taxon>Brachybacterium</taxon>
    </lineage>
</organism>
<dbReference type="RefSeq" id="WP_096801322.1">
    <property type="nucleotide sequence ID" value="NZ_CP023563.1"/>
</dbReference>
<dbReference type="Gene3D" id="3.50.50.60">
    <property type="entry name" value="FAD/NAD(P)-binding domain"/>
    <property type="match status" value="1"/>
</dbReference>
<dbReference type="EMBL" id="CP023563">
    <property type="protein sequence ID" value="ATG50182.1"/>
    <property type="molecule type" value="Genomic_DNA"/>
</dbReference>
<dbReference type="GO" id="GO:0016709">
    <property type="term" value="F:oxidoreductase activity, acting on paired donors, with incorporation or reduction of molecular oxygen, NAD(P)H as one donor, and incorporation of one atom of oxygen"/>
    <property type="evidence" value="ECO:0007669"/>
    <property type="project" value="UniProtKB-ARBA"/>
</dbReference>
<accession>A0A291GJF6</accession>
<evidence type="ECO:0000256" key="3">
    <source>
        <dbReference type="ARBA" id="ARBA00022827"/>
    </source>
</evidence>
<evidence type="ECO:0000256" key="1">
    <source>
        <dbReference type="ARBA" id="ARBA00001974"/>
    </source>
</evidence>
<sequence length="512" mass="55208">MPTTSPGTTAGPLETEVLVVGAGPTGLMAGLVLHRRGVDSLVIDGKSGPTRESRALVVQARSMEIYDQLGLAQQVLAGANPAQRIQLGPDAAPGVDFGPLQEGWTRFPGAQVFEQSLNEELLSRTLAEEGAPVRWGHRFTALETPADVAGPVEVQVEGPDGPLRIRARWVIGADGAGSPVRHALGLPFEGVTDEATFCVADLRGVTGSPANSLTARFGQRRFAITFPMGPDGHVRVVWLHGEREPAQEEALAGMREDLAIAYDRVDWFSAYRVHHRVASHFRRGPTLLAGDAAHVHSPVGGQGMNTGLQDGHHLAHLLADISAGRLADSALDRFERERRPVALTLISATDRAFGLIARPGRGTGLLRRRARDVLGALVPRLLATELGPHVAGLLGQYRIRYHAVPKGEPLPRWARERAVGLRLPPTDENAEMLREMSWQLHTYGADAVRPAAVADWIDGPFAFSPDPRRRLRTDRLYLVRPDGYVAASWPVHAGAVATADVREALAAYAVRG</sequence>
<evidence type="ECO:0000313" key="6">
    <source>
        <dbReference type="Proteomes" id="UP000218165"/>
    </source>
</evidence>
<dbReference type="Gene3D" id="3.30.70.2450">
    <property type="match status" value="1"/>
</dbReference>
<dbReference type="KEGG" id="brz:CFK38_00585"/>
<dbReference type="InterPro" id="IPR036188">
    <property type="entry name" value="FAD/NAD-bd_sf"/>
</dbReference>
<evidence type="ECO:0000313" key="5">
    <source>
        <dbReference type="EMBL" id="ATG50182.1"/>
    </source>
</evidence>
<dbReference type="InterPro" id="IPR002938">
    <property type="entry name" value="FAD-bd"/>
</dbReference>
<keyword evidence="3" id="KW-0274">FAD</keyword>
<dbReference type="AlphaFoldDB" id="A0A291GJF6"/>
<comment type="cofactor">
    <cofactor evidence="1">
        <name>FAD</name>
        <dbReference type="ChEBI" id="CHEBI:57692"/>
    </cofactor>
</comment>
<keyword evidence="2" id="KW-0285">Flavoprotein</keyword>
<gene>
    <name evidence="5" type="ORF">CFK38_00585</name>
</gene>
<evidence type="ECO:0000256" key="2">
    <source>
        <dbReference type="ARBA" id="ARBA00022630"/>
    </source>
</evidence>
<dbReference type="PANTHER" id="PTHR43004">
    <property type="entry name" value="TRK SYSTEM POTASSIUM UPTAKE PROTEIN"/>
    <property type="match status" value="1"/>
</dbReference>
<reference evidence="6" key="1">
    <citation type="submission" date="2017-09" db="EMBL/GenBank/DDBJ databases">
        <title>Brachybacterium sp. VM2412.</title>
        <authorList>
            <person name="Tak E.J."/>
            <person name="Bae J.-W."/>
        </authorList>
    </citation>
    <scope>NUCLEOTIDE SEQUENCE [LARGE SCALE GENOMIC DNA]</scope>
    <source>
        <strain evidence="6">VM2412</strain>
    </source>
</reference>
<dbReference type="Proteomes" id="UP000218165">
    <property type="component" value="Chromosome"/>
</dbReference>
<dbReference type="PRINTS" id="PR00420">
    <property type="entry name" value="RNGMNOXGNASE"/>
</dbReference>
<dbReference type="PANTHER" id="PTHR43004:SF19">
    <property type="entry name" value="BINDING MONOOXYGENASE, PUTATIVE (JCVI)-RELATED"/>
    <property type="match status" value="1"/>
</dbReference>
<protein>
    <submittedName>
        <fullName evidence="5">2-polyprenyl-6-methoxyphenol hydroxylase</fullName>
    </submittedName>
</protein>
<feature type="domain" description="FAD-binding" evidence="4">
    <location>
        <begin position="14"/>
        <end position="346"/>
    </location>
</feature>
<proteinExistence type="predicted"/>
<dbReference type="InterPro" id="IPR050641">
    <property type="entry name" value="RIFMO-like"/>
</dbReference>
<dbReference type="GO" id="GO:0071949">
    <property type="term" value="F:FAD binding"/>
    <property type="evidence" value="ECO:0007669"/>
    <property type="project" value="InterPro"/>
</dbReference>
<dbReference type="SUPFAM" id="SSF51905">
    <property type="entry name" value="FAD/NAD(P)-binding domain"/>
    <property type="match status" value="1"/>
</dbReference>
<evidence type="ECO:0000259" key="4">
    <source>
        <dbReference type="Pfam" id="PF01494"/>
    </source>
</evidence>